<evidence type="ECO:0000313" key="4">
    <source>
        <dbReference type="Proteomes" id="UP000005951"/>
    </source>
</evidence>
<dbReference type="InterPro" id="IPR014710">
    <property type="entry name" value="RmlC-like_jellyroll"/>
</dbReference>
<reference evidence="3 4" key="1">
    <citation type="journal article" date="2013" name="Genome Announc.">
        <title>Draft Genome Sequence of Rhodococcus opacus Strain M213 Shows a Diverse Catabolic Potential.</title>
        <authorList>
            <person name="Pathak A."/>
            <person name="Green S.J."/>
            <person name="Ogram A."/>
            <person name="Chauhan A."/>
        </authorList>
    </citation>
    <scope>NUCLEOTIDE SEQUENCE [LARGE SCALE GENOMIC DNA]</scope>
    <source>
        <strain evidence="3 4">M213</strain>
    </source>
</reference>
<dbReference type="PANTHER" id="PTHR36156">
    <property type="entry name" value="SLR2101 PROTEIN"/>
    <property type="match status" value="1"/>
</dbReference>
<evidence type="ECO:0000259" key="2">
    <source>
        <dbReference type="Pfam" id="PF07883"/>
    </source>
</evidence>
<evidence type="ECO:0000256" key="1">
    <source>
        <dbReference type="SAM" id="MobiDB-lite"/>
    </source>
</evidence>
<dbReference type="Gene3D" id="2.60.120.10">
    <property type="entry name" value="Jelly Rolls"/>
    <property type="match status" value="1"/>
</dbReference>
<feature type="domain" description="Cupin type-2" evidence="2">
    <location>
        <begin position="149"/>
        <end position="207"/>
    </location>
</feature>
<protein>
    <recommendedName>
        <fullName evidence="2">Cupin type-2 domain-containing protein</fullName>
    </recommendedName>
</protein>
<dbReference type="InterPro" id="IPR013096">
    <property type="entry name" value="Cupin_2"/>
</dbReference>
<proteinExistence type="predicted"/>
<evidence type="ECO:0000313" key="3">
    <source>
        <dbReference type="EMBL" id="EKT80469.1"/>
    </source>
</evidence>
<gene>
    <name evidence="3" type="ORF">WSS_A22158</name>
</gene>
<feature type="compositionally biased region" description="Basic and acidic residues" evidence="1">
    <location>
        <begin position="10"/>
        <end position="32"/>
    </location>
</feature>
<dbReference type="InterPro" id="IPR047142">
    <property type="entry name" value="OryJ/VirC-like"/>
</dbReference>
<dbReference type="AlphaFoldDB" id="K8XGG8"/>
<sequence>MNVVTTGGHAPHEQRGSDDPEPNPRNRFEGRSQSRQGGAMIRRVVTGLTAGGTPAIVSDGAPPRSHVHTLPPGMVNTLLWHTSARANAMGEDRTRELASYVPAPGDSVALVVTFPPDSVFADPDFDVVAAATEQNKAIPGLAELFEQDSPGMHTTPSVDYGVVLDGEIILDLEQDSTVLRAGDIVVQNGTRHAWRNATDNPAVMFFVLIGTGSQ</sequence>
<organism evidence="3 4">
    <name type="scientific">Rhodococcus opacus M213</name>
    <dbReference type="NCBI Taxonomy" id="1129896"/>
    <lineage>
        <taxon>Bacteria</taxon>
        <taxon>Bacillati</taxon>
        <taxon>Actinomycetota</taxon>
        <taxon>Actinomycetes</taxon>
        <taxon>Mycobacteriales</taxon>
        <taxon>Nocardiaceae</taxon>
        <taxon>Rhodococcus</taxon>
    </lineage>
</organism>
<dbReference type="Pfam" id="PF07883">
    <property type="entry name" value="Cupin_2"/>
    <property type="match status" value="1"/>
</dbReference>
<accession>K8XGG8</accession>
<name>K8XGG8_RHOOP</name>
<feature type="region of interest" description="Disordered" evidence="1">
    <location>
        <begin position="1"/>
        <end position="38"/>
    </location>
</feature>
<dbReference type="CDD" id="cd02231">
    <property type="entry name" value="cupin_BLL6423-like"/>
    <property type="match status" value="1"/>
</dbReference>
<dbReference type="EMBL" id="AJYC02000069">
    <property type="protein sequence ID" value="EKT80469.1"/>
    <property type="molecule type" value="Genomic_DNA"/>
</dbReference>
<dbReference type="SUPFAM" id="SSF51182">
    <property type="entry name" value="RmlC-like cupins"/>
    <property type="match status" value="1"/>
</dbReference>
<dbReference type="PANTHER" id="PTHR36156:SF2">
    <property type="entry name" value="CUPIN TYPE-2 DOMAIN-CONTAINING PROTEIN"/>
    <property type="match status" value="1"/>
</dbReference>
<dbReference type="InterPro" id="IPR011051">
    <property type="entry name" value="RmlC_Cupin_sf"/>
</dbReference>
<comment type="caution">
    <text evidence="3">The sequence shown here is derived from an EMBL/GenBank/DDBJ whole genome shotgun (WGS) entry which is preliminary data.</text>
</comment>
<dbReference type="Proteomes" id="UP000005951">
    <property type="component" value="Unassembled WGS sequence"/>
</dbReference>